<evidence type="ECO:0000313" key="2">
    <source>
        <dbReference type="Proteomes" id="UP001523234"/>
    </source>
</evidence>
<reference evidence="1 2" key="1">
    <citation type="submission" date="2022-06" db="EMBL/GenBank/DDBJ databases">
        <title>Fructobacillus taiwanensis sp. nov., isolated from the honeybee.</title>
        <authorList>
            <person name="Chen Y.-S."/>
            <person name="Wang L.-T."/>
            <person name="Lee Y.-S."/>
            <person name="Chang Y.-C."/>
            <person name="Wu H.-C."/>
            <person name="Liao C.-Y."/>
            <person name="Chen W.-H."/>
            <person name="Deng J.-N."/>
            <person name="Wang Y.-H."/>
        </authorList>
    </citation>
    <scope>NUCLEOTIDE SEQUENCE [LARGE SCALE GENOMIC DNA]</scope>
    <source>
        <strain evidence="1 2">W13</strain>
    </source>
</reference>
<name>A0ABT0ZNA0_9LACO</name>
<accession>A0ABT0ZNA0</accession>
<protein>
    <submittedName>
        <fullName evidence="1">McrC family protein</fullName>
    </submittedName>
</protein>
<keyword evidence="2" id="KW-1185">Reference proteome</keyword>
<sequence>MNKGGKGAQKLFTTSNGQTGLIYPDFISKDSENRIVADTKYKPIENIGNRDYLQVLAYMFRFDAAKGYYLYPNNSDEADLQMNLNQGSSYEKNIAAREDISVTKCGLTIPRDAESFEDFVFRLVQNESEFLEKFIGKRKE</sequence>
<gene>
    <name evidence="1" type="ORF">NFX39_00005</name>
</gene>
<evidence type="ECO:0000313" key="1">
    <source>
        <dbReference type="EMBL" id="MCO0831477.1"/>
    </source>
</evidence>
<dbReference type="InterPro" id="IPR019292">
    <property type="entry name" value="McrC"/>
</dbReference>
<organism evidence="1 2">
    <name type="scientific">Fructobacillus apis</name>
    <dbReference type="NCBI Taxonomy" id="2935017"/>
    <lineage>
        <taxon>Bacteria</taxon>
        <taxon>Bacillati</taxon>
        <taxon>Bacillota</taxon>
        <taxon>Bacilli</taxon>
        <taxon>Lactobacillales</taxon>
        <taxon>Lactobacillaceae</taxon>
        <taxon>Fructobacillus</taxon>
    </lineage>
</organism>
<proteinExistence type="predicted"/>
<dbReference type="EMBL" id="JAMWYK010000001">
    <property type="protein sequence ID" value="MCO0831477.1"/>
    <property type="molecule type" value="Genomic_DNA"/>
</dbReference>
<dbReference type="RefSeq" id="WP_252441806.1">
    <property type="nucleotide sequence ID" value="NZ_JAMWYK010000001.1"/>
</dbReference>
<dbReference type="Proteomes" id="UP001523234">
    <property type="component" value="Unassembled WGS sequence"/>
</dbReference>
<comment type="caution">
    <text evidence="1">The sequence shown here is derived from an EMBL/GenBank/DDBJ whole genome shotgun (WGS) entry which is preliminary data.</text>
</comment>
<dbReference type="Pfam" id="PF10117">
    <property type="entry name" value="McrBC"/>
    <property type="match status" value="1"/>
</dbReference>